<dbReference type="RefSeq" id="WP_104566467.1">
    <property type="nucleotide sequence ID" value="NZ_CATVXE010000018.1"/>
</dbReference>
<dbReference type="Proteomes" id="UP001190452">
    <property type="component" value="Unassembled WGS sequence"/>
</dbReference>
<evidence type="ECO:0000313" key="5">
    <source>
        <dbReference type="Proteomes" id="UP001190452"/>
    </source>
</evidence>
<gene>
    <name evidence="3" type="ORF">R77569_03144</name>
    <name evidence="2" type="ORF">R77591_03753</name>
</gene>
<evidence type="ECO:0000256" key="1">
    <source>
        <dbReference type="SAM" id="Phobius"/>
    </source>
</evidence>
<dbReference type="Proteomes" id="UP001190002">
    <property type="component" value="Unassembled WGS sequence"/>
</dbReference>
<organism evidence="2 4">
    <name type="scientific">Ralstonia mannitolilytica</name>
    <dbReference type="NCBI Taxonomy" id="105219"/>
    <lineage>
        <taxon>Bacteria</taxon>
        <taxon>Pseudomonadati</taxon>
        <taxon>Pseudomonadota</taxon>
        <taxon>Betaproteobacteria</taxon>
        <taxon>Burkholderiales</taxon>
        <taxon>Burkholderiaceae</taxon>
        <taxon>Ralstonia</taxon>
    </lineage>
</organism>
<reference evidence="2 5" key="1">
    <citation type="submission" date="2023-07" db="EMBL/GenBank/DDBJ databases">
        <authorList>
            <person name="Peeters C."/>
        </authorList>
    </citation>
    <scope>NUCLEOTIDE SEQUENCE</scope>
    <source>
        <strain evidence="3 5">R-77569</strain>
        <strain evidence="2">R-77591</strain>
    </source>
</reference>
<evidence type="ECO:0000313" key="4">
    <source>
        <dbReference type="Proteomes" id="UP001190002"/>
    </source>
</evidence>
<keyword evidence="1" id="KW-0812">Transmembrane</keyword>
<comment type="caution">
    <text evidence="2">The sequence shown here is derived from an EMBL/GenBank/DDBJ whole genome shotgun (WGS) entry which is preliminary data.</text>
</comment>
<keyword evidence="5" id="KW-1185">Reference proteome</keyword>
<protein>
    <recommendedName>
        <fullName evidence="6">DUF4175 domain-containing protein</fullName>
    </recommendedName>
</protein>
<accession>A0AAD2B0C4</accession>
<dbReference type="EMBL" id="CAUDKV010000013">
    <property type="protein sequence ID" value="CAJ0880151.1"/>
    <property type="molecule type" value="Genomic_DNA"/>
</dbReference>
<evidence type="ECO:0000313" key="2">
    <source>
        <dbReference type="EMBL" id="CAJ0691438.1"/>
    </source>
</evidence>
<feature type="transmembrane region" description="Helical" evidence="1">
    <location>
        <begin position="25"/>
        <end position="45"/>
    </location>
</feature>
<feature type="transmembrane region" description="Helical" evidence="1">
    <location>
        <begin position="54"/>
        <end position="73"/>
    </location>
</feature>
<dbReference type="EMBL" id="CATVXE010000018">
    <property type="protein sequence ID" value="CAJ0691438.1"/>
    <property type="molecule type" value="Genomic_DNA"/>
</dbReference>
<evidence type="ECO:0008006" key="6">
    <source>
        <dbReference type="Google" id="ProtNLM"/>
    </source>
</evidence>
<keyword evidence="1" id="KW-1133">Transmembrane helix</keyword>
<evidence type="ECO:0000313" key="3">
    <source>
        <dbReference type="EMBL" id="CAJ0880151.1"/>
    </source>
</evidence>
<sequence>MPTKSEDYWFPAKRYGWGWGWPARWQGWVAFAVYAGLVAAGIVGLPPDRTPTGFVLYMLAVSALLVLVCWWKGEPPRWRWGRD</sequence>
<proteinExistence type="predicted"/>
<dbReference type="AlphaFoldDB" id="A0AAD2B0C4"/>
<keyword evidence="1" id="KW-0472">Membrane</keyword>
<name>A0AAD2B0C4_9RALS</name>